<reference evidence="4 5" key="1">
    <citation type="submission" date="2019-08" db="EMBL/GenBank/DDBJ databases">
        <title>Archangium and Cystobacter genomes.</title>
        <authorList>
            <person name="Chen I.-C.K."/>
            <person name="Wielgoss S."/>
        </authorList>
    </citation>
    <scope>NUCLEOTIDE SEQUENCE [LARGE SCALE GENOMIC DNA]</scope>
    <source>
        <strain evidence="4 5">Cbm 6</strain>
    </source>
</reference>
<sequence length="724" mass="75472">MEIACPQCSMQYALDPRLLPPGGVPVQCTRCSHIFIAAPPGAAAPPPATPRPAAPSPNPHPNPSLNSTLPYGGGGGTAQPRPIGTTQTFGAVPSVAPMAPTGPRPQPAPVGAAPAPQTTQVFGAVPQVPSVAPMAPTSPRPQPAPVGAAPAPQTTQVFGAVPKPPPAATRPPTGTAPAPQTTQVFGAVPQPARPPSATTTPPFGSMPQQVAPSARPPASTAPVPQTTQVFGAAPVPQTTQVFGSAPEVQPKAQAPVAPPPSAPVSQPQAGQPATGLFSQPPGLMPRAPTEERIPGTPAPQSRPLVGVAATTPIELPDEILEQLNRPLSELMAEGASSPESPQPSVGGPVQALSKPLELPPALLDGSVDISPKEGRNKRPEPSHKGRNLLIAGGVLVLALTAFLTSPAWLTKSDAMPHEVRVARDEAVVLLRRDDATSKQEALTRLKSLWAAHPQHVELLAEVASALGMQMDDTHVQVAMLQAKVTRLKSRISRLKQARTPFDWQSRVNTMQDELASTQRELTPLEARAKTLSNEAAQVLKQLGAAPEKESREAALVRLRGSALLSSVLGGGDSLGLAVKLAQADLRDWSTVTMAEYVLNYATPTEAQIQEAVSALERLREKDNTLLRAYVLGARIALMRKELVVAQSLLDTVITLNPKHELAQQLHSYARELAKQEAEPEPTPPDSAPEVEPPPAVDPEASASPDAGPETTSSPEPSLEATPSP</sequence>
<dbReference type="SUPFAM" id="SSF48452">
    <property type="entry name" value="TPR-like"/>
    <property type="match status" value="1"/>
</dbReference>
<feature type="compositionally biased region" description="Pro residues" evidence="2">
    <location>
        <begin position="42"/>
        <end position="62"/>
    </location>
</feature>
<feature type="compositionally biased region" description="Polar residues" evidence="2">
    <location>
        <begin position="709"/>
        <end position="724"/>
    </location>
</feature>
<evidence type="ECO:0000259" key="3">
    <source>
        <dbReference type="Pfam" id="PF13717"/>
    </source>
</evidence>
<dbReference type="InterPro" id="IPR011990">
    <property type="entry name" value="TPR-like_helical_dom_sf"/>
</dbReference>
<dbReference type="Pfam" id="PF13717">
    <property type="entry name" value="Zn_ribbon_4"/>
    <property type="match status" value="1"/>
</dbReference>
<evidence type="ECO:0000313" key="5">
    <source>
        <dbReference type="Proteomes" id="UP001611383"/>
    </source>
</evidence>
<feature type="compositionally biased region" description="Low complexity" evidence="2">
    <location>
        <begin position="170"/>
        <end position="182"/>
    </location>
</feature>
<evidence type="ECO:0000256" key="2">
    <source>
        <dbReference type="SAM" id="MobiDB-lite"/>
    </source>
</evidence>
<feature type="region of interest" description="Disordered" evidence="2">
    <location>
        <begin position="42"/>
        <end position="116"/>
    </location>
</feature>
<dbReference type="NCBIfam" id="TIGR02098">
    <property type="entry name" value="MJ0042_CXXC"/>
    <property type="match status" value="1"/>
</dbReference>
<feature type="region of interest" description="Disordered" evidence="2">
    <location>
        <begin position="133"/>
        <end position="224"/>
    </location>
</feature>
<name>A0ABY9WTD7_9BACT</name>
<proteinExistence type="predicted"/>
<keyword evidence="5" id="KW-1185">Reference proteome</keyword>
<feature type="compositionally biased region" description="Pro residues" evidence="2">
    <location>
        <begin position="680"/>
        <end position="696"/>
    </location>
</feature>
<evidence type="ECO:0000313" key="4">
    <source>
        <dbReference type="EMBL" id="WNG46878.1"/>
    </source>
</evidence>
<dbReference type="InterPro" id="IPR011723">
    <property type="entry name" value="Znf/thioredoxin_put"/>
</dbReference>
<organism evidence="4 5">
    <name type="scientific">Archangium minus</name>
    <dbReference type="NCBI Taxonomy" id="83450"/>
    <lineage>
        <taxon>Bacteria</taxon>
        <taxon>Pseudomonadati</taxon>
        <taxon>Myxococcota</taxon>
        <taxon>Myxococcia</taxon>
        <taxon>Myxococcales</taxon>
        <taxon>Cystobacterineae</taxon>
        <taxon>Archangiaceae</taxon>
        <taxon>Archangium</taxon>
    </lineage>
</organism>
<feature type="region of interest" description="Disordered" evidence="2">
    <location>
        <begin position="332"/>
        <end position="385"/>
    </location>
</feature>
<dbReference type="RefSeq" id="WP_395823707.1">
    <property type="nucleotide sequence ID" value="NZ_CP043494.1"/>
</dbReference>
<dbReference type="Proteomes" id="UP001611383">
    <property type="component" value="Chromosome"/>
</dbReference>
<feature type="coiled-coil region" evidence="1">
    <location>
        <begin position="477"/>
        <end position="534"/>
    </location>
</feature>
<feature type="compositionally biased region" description="Low complexity" evidence="2">
    <location>
        <begin position="263"/>
        <end position="273"/>
    </location>
</feature>
<accession>A0ABY9WTD7</accession>
<evidence type="ECO:0000256" key="1">
    <source>
        <dbReference type="SAM" id="Coils"/>
    </source>
</evidence>
<feature type="compositionally biased region" description="Low complexity" evidence="2">
    <location>
        <begin position="210"/>
        <end position="224"/>
    </location>
</feature>
<feature type="region of interest" description="Disordered" evidence="2">
    <location>
        <begin position="246"/>
        <end position="305"/>
    </location>
</feature>
<feature type="compositionally biased region" description="Low complexity" evidence="2">
    <location>
        <begin position="697"/>
        <end position="706"/>
    </location>
</feature>
<feature type="compositionally biased region" description="Basic and acidic residues" evidence="2">
    <location>
        <begin position="370"/>
        <end position="383"/>
    </location>
</feature>
<gene>
    <name evidence="4" type="ORF">F0U60_24175</name>
</gene>
<dbReference type="EMBL" id="CP043494">
    <property type="protein sequence ID" value="WNG46878.1"/>
    <property type="molecule type" value="Genomic_DNA"/>
</dbReference>
<feature type="compositionally biased region" description="Low complexity" evidence="2">
    <location>
        <begin position="246"/>
        <end position="255"/>
    </location>
</feature>
<feature type="region of interest" description="Disordered" evidence="2">
    <location>
        <begin position="671"/>
        <end position="724"/>
    </location>
</feature>
<feature type="domain" description="Zinc finger/thioredoxin putative" evidence="3">
    <location>
        <begin position="1"/>
        <end position="35"/>
    </location>
</feature>
<keyword evidence="1" id="KW-0175">Coiled coil</keyword>
<protein>
    <recommendedName>
        <fullName evidence="3">Zinc finger/thioredoxin putative domain-containing protein</fullName>
    </recommendedName>
</protein>